<feature type="transmembrane region" description="Helical" evidence="5">
    <location>
        <begin position="168"/>
        <end position="186"/>
    </location>
</feature>
<evidence type="ECO:0000256" key="4">
    <source>
        <dbReference type="ARBA" id="ARBA00023136"/>
    </source>
</evidence>
<evidence type="ECO:0000313" key="8">
    <source>
        <dbReference type="Proteomes" id="UP000031549"/>
    </source>
</evidence>
<comment type="caution">
    <text evidence="7">The sequence shown here is derived from an EMBL/GenBank/DDBJ whole genome shotgun (WGS) entry which is preliminary data.</text>
</comment>
<keyword evidence="7" id="KW-0436">Ligase</keyword>
<feature type="transmembrane region" description="Helical" evidence="5">
    <location>
        <begin position="72"/>
        <end position="89"/>
    </location>
</feature>
<sequence length="432" mass="48919">MLRFTRLVEKAFVVFSLFLSTAALIPVLLESPNGSIPQDPYSPLLFMGIYMVTLLLLATRRKSFLLIAQKDFLIWVLVGIALASAIWTVAPDITLRRSLLLLGTTLFGIYLALRYSLREQLQLLSWALGLVILLSIVFAIGLPFYGLMTIQEGGVHAGAWRGIMSHKNLLGRLMVLSNMVFLFVAISDSIANSKYRWLPWIGYVFSIVLIVRSTSKTALVVFVVLMIIMPLYRTWRRNYNQLVPIAIAIILVIGSAAILFVDNLPFITSALGRDLTLTGRTELWSVMLELIQERPLLGYGFNGFWRDWDSDVTAYLWRTLQWECPYGHNGFMDLLAELGISGLAVFLLSLTTACIQGVRWLRITKNVEGLWTLMYLSFLVIYNISESTLLATNSIFWILYVSTIFSMAIESEQAQIYSYTAVMAQEKEPNFR</sequence>
<feature type="transmembrane region" description="Helical" evidence="5">
    <location>
        <begin position="242"/>
        <end position="261"/>
    </location>
</feature>
<dbReference type="InterPro" id="IPR051533">
    <property type="entry name" value="WaaL-like"/>
</dbReference>
<accession>A0A846H663</accession>
<proteinExistence type="predicted"/>
<feature type="transmembrane region" description="Helical" evidence="5">
    <location>
        <begin position="41"/>
        <end position="60"/>
    </location>
</feature>
<name>A0A846H663_9CYAN</name>
<keyword evidence="4 5" id="KW-0472">Membrane</keyword>
<dbReference type="PANTHER" id="PTHR37422">
    <property type="entry name" value="TEICHURONIC ACID BIOSYNTHESIS PROTEIN TUAE"/>
    <property type="match status" value="1"/>
</dbReference>
<feature type="transmembrane region" description="Helical" evidence="5">
    <location>
        <begin position="390"/>
        <end position="409"/>
    </location>
</feature>
<organism evidence="7 8">
    <name type="scientific">Hassallia byssoidea VB512170</name>
    <dbReference type="NCBI Taxonomy" id="1304833"/>
    <lineage>
        <taxon>Bacteria</taxon>
        <taxon>Bacillati</taxon>
        <taxon>Cyanobacteriota</taxon>
        <taxon>Cyanophyceae</taxon>
        <taxon>Nostocales</taxon>
        <taxon>Tolypothrichaceae</taxon>
        <taxon>Hassallia</taxon>
    </lineage>
</organism>
<evidence type="ECO:0000256" key="1">
    <source>
        <dbReference type="ARBA" id="ARBA00004141"/>
    </source>
</evidence>
<keyword evidence="3 5" id="KW-1133">Transmembrane helix</keyword>
<dbReference type="Pfam" id="PF04932">
    <property type="entry name" value="Wzy_C"/>
    <property type="match status" value="1"/>
</dbReference>
<evidence type="ECO:0000256" key="2">
    <source>
        <dbReference type="ARBA" id="ARBA00022692"/>
    </source>
</evidence>
<dbReference type="EMBL" id="JTCM02000011">
    <property type="protein sequence ID" value="NEU72573.1"/>
    <property type="molecule type" value="Genomic_DNA"/>
</dbReference>
<dbReference type="RefSeq" id="WP_039754733.1">
    <property type="nucleotide sequence ID" value="NZ_JTCM02000011.1"/>
</dbReference>
<feature type="transmembrane region" description="Helical" evidence="5">
    <location>
        <begin position="195"/>
        <end position="211"/>
    </location>
</feature>
<evidence type="ECO:0000259" key="6">
    <source>
        <dbReference type="Pfam" id="PF04932"/>
    </source>
</evidence>
<keyword evidence="2 5" id="KW-0812">Transmembrane</keyword>
<dbReference type="PANTHER" id="PTHR37422:SF17">
    <property type="entry name" value="O-ANTIGEN LIGASE"/>
    <property type="match status" value="1"/>
</dbReference>
<keyword evidence="8" id="KW-1185">Reference proteome</keyword>
<protein>
    <submittedName>
        <fullName evidence="7">O-antigen ligase family protein</fullName>
    </submittedName>
</protein>
<evidence type="ECO:0000256" key="5">
    <source>
        <dbReference type="SAM" id="Phobius"/>
    </source>
</evidence>
<feature type="transmembrane region" description="Helical" evidence="5">
    <location>
        <begin position="334"/>
        <end position="355"/>
    </location>
</feature>
<dbReference type="GO" id="GO:0016020">
    <property type="term" value="C:membrane"/>
    <property type="evidence" value="ECO:0007669"/>
    <property type="project" value="UniProtKB-SubCell"/>
</dbReference>
<gene>
    <name evidence="7" type="ORF">PI95_008330</name>
</gene>
<reference evidence="7 8" key="1">
    <citation type="journal article" date="2015" name="Genome Announc.">
        <title>Draft Genome Sequence of Cyanobacterium Hassallia byssoidea Strain VB512170, Isolated from Monuments in India.</title>
        <authorList>
            <person name="Singh D."/>
            <person name="Chandrababunaidu M.M."/>
            <person name="Panda A."/>
            <person name="Sen D."/>
            <person name="Bhattacharyya S."/>
            <person name="Adhikary S.P."/>
            <person name="Tripathy S."/>
        </authorList>
    </citation>
    <scope>NUCLEOTIDE SEQUENCE [LARGE SCALE GENOMIC DNA]</scope>
    <source>
        <strain evidence="7 8">VB512170</strain>
    </source>
</reference>
<dbReference type="Proteomes" id="UP000031549">
    <property type="component" value="Unassembled WGS sequence"/>
</dbReference>
<dbReference type="AlphaFoldDB" id="A0A846H663"/>
<comment type="subcellular location">
    <subcellularLocation>
        <location evidence="1">Membrane</location>
        <topology evidence="1">Multi-pass membrane protein</topology>
    </subcellularLocation>
</comment>
<feature type="transmembrane region" description="Helical" evidence="5">
    <location>
        <begin position="12"/>
        <end position="29"/>
    </location>
</feature>
<dbReference type="GO" id="GO:0016874">
    <property type="term" value="F:ligase activity"/>
    <property type="evidence" value="ECO:0007669"/>
    <property type="project" value="UniProtKB-KW"/>
</dbReference>
<feature type="transmembrane region" description="Helical" evidence="5">
    <location>
        <begin position="95"/>
        <end position="113"/>
    </location>
</feature>
<evidence type="ECO:0000256" key="3">
    <source>
        <dbReference type="ARBA" id="ARBA00022989"/>
    </source>
</evidence>
<feature type="transmembrane region" description="Helical" evidence="5">
    <location>
        <begin position="217"/>
        <end position="235"/>
    </location>
</feature>
<evidence type="ECO:0000313" key="7">
    <source>
        <dbReference type="EMBL" id="NEU72573.1"/>
    </source>
</evidence>
<dbReference type="InterPro" id="IPR007016">
    <property type="entry name" value="O-antigen_ligase-rel_domated"/>
</dbReference>
<feature type="transmembrane region" description="Helical" evidence="5">
    <location>
        <begin position="125"/>
        <end position="148"/>
    </location>
</feature>
<feature type="domain" description="O-antigen ligase-related" evidence="6">
    <location>
        <begin position="203"/>
        <end position="347"/>
    </location>
</feature>